<keyword evidence="3" id="KW-1185">Reference proteome</keyword>
<dbReference type="EMBL" id="JAIWYP010000004">
    <property type="protein sequence ID" value="KAH3831911.1"/>
    <property type="molecule type" value="Genomic_DNA"/>
</dbReference>
<reference evidence="2" key="2">
    <citation type="submission" date="2020-11" db="EMBL/GenBank/DDBJ databases">
        <authorList>
            <person name="McCartney M.A."/>
            <person name="Auch B."/>
            <person name="Kono T."/>
            <person name="Mallez S."/>
            <person name="Becker A."/>
            <person name="Gohl D.M."/>
            <person name="Silverstein K.A.T."/>
            <person name="Koren S."/>
            <person name="Bechman K.B."/>
            <person name="Herman A."/>
            <person name="Abrahante J.E."/>
            <person name="Garbe J."/>
        </authorList>
    </citation>
    <scope>NUCLEOTIDE SEQUENCE</scope>
    <source>
        <strain evidence="2">Duluth1</strain>
        <tissue evidence="2">Whole animal</tissue>
    </source>
</reference>
<dbReference type="Proteomes" id="UP000828390">
    <property type="component" value="Unassembled WGS sequence"/>
</dbReference>
<sequence length="75" mass="8288">MMPTCATRIRRPLRVRPLPCVTRGGPNRGRILPPRVGDPAPRDRLPLFTSIAFSLPNVGVRPPVKVINQYTADTS</sequence>
<proteinExistence type="predicted"/>
<comment type="caution">
    <text evidence="2">The sequence shown here is derived from an EMBL/GenBank/DDBJ whole genome shotgun (WGS) entry which is preliminary data.</text>
</comment>
<dbReference type="AlphaFoldDB" id="A0A9D4HEB9"/>
<organism evidence="2 3">
    <name type="scientific">Dreissena polymorpha</name>
    <name type="common">Zebra mussel</name>
    <name type="synonym">Mytilus polymorpha</name>
    <dbReference type="NCBI Taxonomy" id="45954"/>
    <lineage>
        <taxon>Eukaryota</taxon>
        <taxon>Metazoa</taxon>
        <taxon>Spiralia</taxon>
        <taxon>Lophotrochozoa</taxon>
        <taxon>Mollusca</taxon>
        <taxon>Bivalvia</taxon>
        <taxon>Autobranchia</taxon>
        <taxon>Heteroconchia</taxon>
        <taxon>Euheterodonta</taxon>
        <taxon>Imparidentia</taxon>
        <taxon>Neoheterodontei</taxon>
        <taxon>Myida</taxon>
        <taxon>Dreissenoidea</taxon>
        <taxon>Dreissenidae</taxon>
        <taxon>Dreissena</taxon>
    </lineage>
</organism>
<feature type="region of interest" description="Disordered" evidence="1">
    <location>
        <begin position="17"/>
        <end position="39"/>
    </location>
</feature>
<evidence type="ECO:0000256" key="1">
    <source>
        <dbReference type="SAM" id="MobiDB-lite"/>
    </source>
</evidence>
<accession>A0A9D4HEB9</accession>
<gene>
    <name evidence="2" type="ORF">DPMN_105183</name>
</gene>
<evidence type="ECO:0000313" key="3">
    <source>
        <dbReference type="Proteomes" id="UP000828390"/>
    </source>
</evidence>
<name>A0A9D4HEB9_DREPO</name>
<protein>
    <submittedName>
        <fullName evidence="2">Uncharacterized protein</fullName>
    </submittedName>
</protein>
<reference evidence="2" key="1">
    <citation type="journal article" date="2019" name="bioRxiv">
        <title>The Genome of the Zebra Mussel, Dreissena polymorpha: A Resource for Invasive Species Research.</title>
        <authorList>
            <person name="McCartney M.A."/>
            <person name="Auch B."/>
            <person name="Kono T."/>
            <person name="Mallez S."/>
            <person name="Zhang Y."/>
            <person name="Obille A."/>
            <person name="Becker A."/>
            <person name="Abrahante J.E."/>
            <person name="Garbe J."/>
            <person name="Badalamenti J.P."/>
            <person name="Herman A."/>
            <person name="Mangelson H."/>
            <person name="Liachko I."/>
            <person name="Sullivan S."/>
            <person name="Sone E.D."/>
            <person name="Koren S."/>
            <person name="Silverstein K.A.T."/>
            <person name="Beckman K.B."/>
            <person name="Gohl D.M."/>
        </authorList>
    </citation>
    <scope>NUCLEOTIDE SEQUENCE</scope>
    <source>
        <strain evidence="2">Duluth1</strain>
        <tissue evidence="2">Whole animal</tissue>
    </source>
</reference>
<evidence type="ECO:0000313" key="2">
    <source>
        <dbReference type="EMBL" id="KAH3831911.1"/>
    </source>
</evidence>